<reference evidence="2" key="1">
    <citation type="journal article" date="2020" name="mSystems">
        <title>Genome- and Community-Level Interaction Insights into Carbon Utilization and Element Cycling Functions of Hydrothermarchaeota in Hydrothermal Sediment.</title>
        <authorList>
            <person name="Zhou Z."/>
            <person name="Liu Y."/>
            <person name="Xu W."/>
            <person name="Pan J."/>
            <person name="Luo Z.H."/>
            <person name="Li M."/>
        </authorList>
    </citation>
    <scope>NUCLEOTIDE SEQUENCE [LARGE SCALE GENOMIC DNA]</scope>
    <source>
        <strain evidence="2">SpSt-769</strain>
    </source>
</reference>
<dbReference type="AlphaFoldDB" id="A0A7C4EV25"/>
<comment type="caution">
    <text evidence="2">The sequence shown here is derived from an EMBL/GenBank/DDBJ whole genome shotgun (WGS) entry which is preliminary data.</text>
</comment>
<keyword evidence="2" id="KW-0808">Transferase</keyword>
<feature type="domain" description="YjeF C-terminal" evidence="1">
    <location>
        <begin position="115"/>
        <end position="258"/>
    </location>
</feature>
<dbReference type="SUPFAM" id="SSF53613">
    <property type="entry name" value="Ribokinase-like"/>
    <property type="match status" value="1"/>
</dbReference>
<proteinExistence type="predicted"/>
<evidence type="ECO:0000313" key="2">
    <source>
        <dbReference type="EMBL" id="HGH61053.1"/>
    </source>
</evidence>
<dbReference type="Pfam" id="PF01256">
    <property type="entry name" value="Carb_kinase"/>
    <property type="match status" value="1"/>
</dbReference>
<gene>
    <name evidence="2" type="ORF">ENV54_07130</name>
</gene>
<dbReference type="GO" id="GO:0016301">
    <property type="term" value="F:kinase activity"/>
    <property type="evidence" value="ECO:0007669"/>
    <property type="project" value="UniProtKB-KW"/>
</dbReference>
<dbReference type="InterPro" id="IPR000631">
    <property type="entry name" value="CARKD"/>
</dbReference>
<sequence length="302" mass="32681">MPWTIVGTVPREDFPLVDGLCCFDGDTLCVENQRIRVRRGTPALLAAACISAESLGIGLPRAILVGDIGTGEGSKRLYQYLVDSMAFQKDHLVVFHYLQPDVDWHNRVLISIEDQRNRPRLIADAGYMYVAKMSGFAASYDLFTPDIGEMAFLADESAPHPFYTRGFLLHNEHEVPRLIARAYRNHNAATYLLIKGQCDYVASSEGVMATICEPSTPHMEPIGGTGDTLTGIVAALIEAGNDVGTAAQEGAKTNRLMGAIYQPSPASSVAELLSALPQALKAIGALKKNDNVKHPELPSASL</sequence>
<dbReference type="EMBL" id="DTGT01000222">
    <property type="protein sequence ID" value="HGH61053.1"/>
    <property type="molecule type" value="Genomic_DNA"/>
</dbReference>
<organism evidence="2">
    <name type="scientific">Desulfomonile tiedjei</name>
    <dbReference type="NCBI Taxonomy" id="2358"/>
    <lineage>
        <taxon>Bacteria</taxon>
        <taxon>Pseudomonadati</taxon>
        <taxon>Thermodesulfobacteriota</taxon>
        <taxon>Desulfomonilia</taxon>
        <taxon>Desulfomonilales</taxon>
        <taxon>Desulfomonilaceae</taxon>
        <taxon>Desulfomonile</taxon>
    </lineage>
</organism>
<evidence type="ECO:0000259" key="1">
    <source>
        <dbReference type="Pfam" id="PF01256"/>
    </source>
</evidence>
<dbReference type="GO" id="GO:0016836">
    <property type="term" value="F:hydro-lyase activity"/>
    <property type="evidence" value="ECO:0007669"/>
    <property type="project" value="InterPro"/>
</dbReference>
<name>A0A7C4EV25_9BACT</name>
<dbReference type="InterPro" id="IPR029056">
    <property type="entry name" value="Ribokinase-like"/>
</dbReference>
<keyword evidence="2" id="KW-0418">Kinase</keyword>
<dbReference type="Gene3D" id="3.40.1190.20">
    <property type="match status" value="1"/>
</dbReference>
<accession>A0A7C4EV25</accession>
<protein>
    <submittedName>
        <fullName evidence="2">Sugar kinase</fullName>
    </submittedName>
</protein>